<dbReference type="GO" id="GO:0016020">
    <property type="term" value="C:membrane"/>
    <property type="evidence" value="ECO:0007669"/>
    <property type="project" value="TreeGrafter"/>
</dbReference>
<dbReference type="Gene3D" id="3.40.50.1820">
    <property type="entry name" value="alpha/beta hydrolase"/>
    <property type="match status" value="1"/>
</dbReference>
<proteinExistence type="predicted"/>
<organism evidence="3 4">
    <name type="scientific">Actinokineospora iranica</name>
    <dbReference type="NCBI Taxonomy" id="1271860"/>
    <lineage>
        <taxon>Bacteria</taxon>
        <taxon>Bacillati</taxon>
        <taxon>Actinomycetota</taxon>
        <taxon>Actinomycetes</taxon>
        <taxon>Pseudonocardiales</taxon>
        <taxon>Pseudonocardiaceae</taxon>
        <taxon>Actinokineospora</taxon>
    </lineage>
</organism>
<keyword evidence="1" id="KW-0378">Hydrolase</keyword>
<sequence>MIAGVVGAGGAALAVRVAGDPARPPIVFVHGWAQSGAVWANQFADPDLLREHYLLAVDLRGHGSSDIPDDGYDNPAVWAEDLAAVLRLAGSPATVVGWSYGGLVITDYVRERGCAELAGIVLVGALTEIGKNRPGGAIGSLMRDAIPGALSEDPALALPTVATLTAGMTAEPASGGETQRRIGATLSVPPRVRKALFKRDTGSADVLSGITVPTLVAHGTEDRVVDPAAAAYALGKIPGATARWFPGVGHLPFAERVDEFNRTLREAAVGRKG</sequence>
<dbReference type="EMBL" id="FMZZ01000011">
    <property type="protein sequence ID" value="SDD42508.1"/>
    <property type="molecule type" value="Genomic_DNA"/>
</dbReference>
<evidence type="ECO:0000256" key="1">
    <source>
        <dbReference type="ARBA" id="ARBA00022801"/>
    </source>
</evidence>
<reference evidence="4" key="1">
    <citation type="submission" date="2016-10" db="EMBL/GenBank/DDBJ databases">
        <authorList>
            <person name="Varghese N."/>
            <person name="Submissions S."/>
        </authorList>
    </citation>
    <scope>NUCLEOTIDE SEQUENCE [LARGE SCALE GENOMIC DNA]</scope>
    <source>
        <strain evidence="4">IBRC-M 10403</strain>
    </source>
</reference>
<dbReference type="GO" id="GO:0016787">
    <property type="term" value="F:hydrolase activity"/>
    <property type="evidence" value="ECO:0007669"/>
    <property type="project" value="UniProtKB-KW"/>
</dbReference>
<dbReference type="STRING" id="1271860.SAMN05216174_1113"/>
<dbReference type="InterPro" id="IPR029058">
    <property type="entry name" value="AB_hydrolase_fold"/>
</dbReference>
<dbReference type="PRINTS" id="PR00111">
    <property type="entry name" value="ABHYDROLASE"/>
</dbReference>
<name>A0A1G6UMC3_9PSEU</name>
<evidence type="ECO:0000259" key="2">
    <source>
        <dbReference type="Pfam" id="PF12697"/>
    </source>
</evidence>
<evidence type="ECO:0000313" key="3">
    <source>
        <dbReference type="EMBL" id="SDD42508.1"/>
    </source>
</evidence>
<feature type="domain" description="AB hydrolase-1" evidence="2">
    <location>
        <begin position="26"/>
        <end position="262"/>
    </location>
</feature>
<dbReference type="InterPro" id="IPR000073">
    <property type="entry name" value="AB_hydrolase_1"/>
</dbReference>
<dbReference type="Pfam" id="PF12697">
    <property type="entry name" value="Abhydrolase_6"/>
    <property type="match status" value="1"/>
</dbReference>
<dbReference type="RefSeq" id="WP_091453746.1">
    <property type="nucleotide sequence ID" value="NZ_FMZZ01000011.1"/>
</dbReference>
<dbReference type="OrthoDB" id="9785847at2"/>
<dbReference type="PANTHER" id="PTHR43798">
    <property type="entry name" value="MONOACYLGLYCEROL LIPASE"/>
    <property type="match status" value="1"/>
</dbReference>
<dbReference type="Proteomes" id="UP000199501">
    <property type="component" value="Unassembled WGS sequence"/>
</dbReference>
<protein>
    <submittedName>
        <fullName evidence="3">Pimeloyl-ACP methyl ester carboxylesterase</fullName>
    </submittedName>
</protein>
<dbReference type="SUPFAM" id="SSF53474">
    <property type="entry name" value="alpha/beta-Hydrolases"/>
    <property type="match status" value="1"/>
</dbReference>
<gene>
    <name evidence="3" type="ORF">SAMN05216174_1113</name>
</gene>
<keyword evidence="4" id="KW-1185">Reference proteome</keyword>
<dbReference type="InterPro" id="IPR050266">
    <property type="entry name" value="AB_hydrolase_sf"/>
</dbReference>
<dbReference type="PANTHER" id="PTHR43798:SF31">
    <property type="entry name" value="AB HYDROLASE SUPERFAMILY PROTEIN YCLE"/>
    <property type="match status" value="1"/>
</dbReference>
<evidence type="ECO:0000313" key="4">
    <source>
        <dbReference type="Proteomes" id="UP000199501"/>
    </source>
</evidence>
<dbReference type="AlphaFoldDB" id="A0A1G6UMC3"/>
<accession>A0A1G6UMC3</accession>